<keyword evidence="3" id="KW-1003">Cell membrane</keyword>
<dbReference type="AlphaFoldDB" id="A0A8J2RCV9"/>
<organism evidence="12 13">
    <name type="scientific">Daphnia galeata</name>
    <dbReference type="NCBI Taxonomy" id="27404"/>
    <lineage>
        <taxon>Eukaryota</taxon>
        <taxon>Metazoa</taxon>
        <taxon>Ecdysozoa</taxon>
        <taxon>Arthropoda</taxon>
        <taxon>Crustacea</taxon>
        <taxon>Branchiopoda</taxon>
        <taxon>Diplostraca</taxon>
        <taxon>Cladocera</taxon>
        <taxon>Anomopoda</taxon>
        <taxon>Daphniidae</taxon>
        <taxon>Daphnia</taxon>
    </lineage>
</organism>
<name>A0A8J2RCV9_9CRUS</name>
<evidence type="ECO:0000256" key="10">
    <source>
        <dbReference type="SAM" id="SignalP"/>
    </source>
</evidence>
<dbReference type="Pfam" id="PF00060">
    <property type="entry name" value="Lig_chan"/>
    <property type="match status" value="1"/>
</dbReference>
<dbReference type="GO" id="GO:0015276">
    <property type="term" value="F:ligand-gated monoatomic ion channel activity"/>
    <property type="evidence" value="ECO:0007669"/>
    <property type="project" value="InterPro"/>
</dbReference>
<keyword evidence="8" id="KW-0325">Glycoprotein</keyword>
<dbReference type="OrthoDB" id="9997229at2759"/>
<dbReference type="PANTHER" id="PTHR42643:SF24">
    <property type="entry name" value="IONOTROPIC RECEPTOR 60A"/>
    <property type="match status" value="1"/>
</dbReference>
<evidence type="ECO:0000256" key="8">
    <source>
        <dbReference type="ARBA" id="ARBA00023180"/>
    </source>
</evidence>
<proteinExistence type="inferred from homology"/>
<reference evidence="12" key="1">
    <citation type="submission" date="2021-11" db="EMBL/GenBank/DDBJ databases">
        <authorList>
            <person name="Schell T."/>
        </authorList>
    </citation>
    <scope>NUCLEOTIDE SEQUENCE</scope>
    <source>
        <strain evidence="12">M5</strain>
    </source>
</reference>
<keyword evidence="7" id="KW-0675">Receptor</keyword>
<sequence>MKGSIMSLILRLLQIILGADGGGKYSNINKHLRVATFYNPLGDIDNITVNNKGLMENEILETLANNMNFTYEILVPNDTLQFGLPRNESWSGVLGLLDRKEADVTISFGPVSYPKFLSFDATVGMITDNIVIMIPYPEQGIDASGLISNFCPVTWICIAVSTLIVTLVLWLIGWFQQEKDGKIDKGLLILYILAVTFSQGGYMIQKSTIFRMVQSAWLLALLVLAYAYSGSLISKLTAPKNRFLINSIEDAASNNNIMPFVVKESSAQEEFLLSPVPAFQEMARRWQEHPELLLRDSNTIVDLVSNKTNHIFIGSDVNARGNIEQDHRVHKRCRVTLIPKLLSRSNGLFLQKNSLLTSSFNAENLRLLQAGILRQIAVRHSSLSPACSVDLLSTPSIVPVPLRFNQLNAAFYVLAGGGCLSLVVFLIEIFFYYWKAFQSRVIVI</sequence>
<dbReference type="Gene3D" id="1.10.287.70">
    <property type="match status" value="1"/>
</dbReference>
<feature type="domain" description="Ionotropic glutamate receptor C-terminal" evidence="11">
    <location>
        <begin position="154"/>
        <end position="417"/>
    </location>
</feature>
<comment type="similarity">
    <text evidence="2">Belongs to the glutamate-gated ion channel (TC 1.A.10.1) family.</text>
</comment>
<evidence type="ECO:0000313" key="13">
    <source>
        <dbReference type="Proteomes" id="UP000789390"/>
    </source>
</evidence>
<feature type="transmembrane region" description="Helical" evidence="9">
    <location>
        <begin position="216"/>
        <end position="234"/>
    </location>
</feature>
<evidence type="ECO:0000256" key="9">
    <source>
        <dbReference type="SAM" id="Phobius"/>
    </source>
</evidence>
<keyword evidence="4 9" id="KW-0812">Transmembrane</keyword>
<evidence type="ECO:0000256" key="3">
    <source>
        <dbReference type="ARBA" id="ARBA00022475"/>
    </source>
</evidence>
<dbReference type="Proteomes" id="UP000789390">
    <property type="component" value="Unassembled WGS sequence"/>
</dbReference>
<protein>
    <recommendedName>
        <fullName evidence="11">Ionotropic glutamate receptor C-terminal domain-containing protein</fullName>
    </recommendedName>
</protein>
<dbReference type="GO" id="GO:0005886">
    <property type="term" value="C:plasma membrane"/>
    <property type="evidence" value="ECO:0007669"/>
    <property type="project" value="UniProtKB-SubCell"/>
</dbReference>
<evidence type="ECO:0000313" key="12">
    <source>
        <dbReference type="EMBL" id="CAH0101937.1"/>
    </source>
</evidence>
<evidence type="ECO:0000256" key="6">
    <source>
        <dbReference type="ARBA" id="ARBA00023136"/>
    </source>
</evidence>
<feature type="transmembrane region" description="Helical" evidence="9">
    <location>
        <begin position="187"/>
        <end position="204"/>
    </location>
</feature>
<evidence type="ECO:0000256" key="5">
    <source>
        <dbReference type="ARBA" id="ARBA00022989"/>
    </source>
</evidence>
<feature type="transmembrane region" description="Helical" evidence="9">
    <location>
        <begin position="409"/>
        <end position="434"/>
    </location>
</feature>
<dbReference type="GO" id="GO:0050906">
    <property type="term" value="P:detection of stimulus involved in sensory perception"/>
    <property type="evidence" value="ECO:0007669"/>
    <property type="project" value="UniProtKB-ARBA"/>
</dbReference>
<dbReference type="SUPFAM" id="SSF53850">
    <property type="entry name" value="Periplasmic binding protein-like II"/>
    <property type="match status" value="1"/>
</dbReference>
<evidence type="ECO:0000256" key="7">
    <source>
        <dbReference type="ARBA" id="ARBA00023170"/>
    </source>
</evidence>
<evidence type="ECO:0000256" key="1">
    <source>
        <dbReference type="ARBA" id="ARBA00004651"/>
    </source>
</evidence>
<evidence type="ECO:0000256" key="4">
    <source>
        <dbReference type="ARBA" id="ARBA00022692"/>
    </source>
</evidence>
<keyword evidence="6 9" id="KW-0472">Membrane</keyword>
<accession>A0A8J2RCV9</accession>
<evidence type="ECO:0000259" key="11">
    <source>
        <dbReference type="Pfam" id="PF00060"/>
    </source>
</evidence>
<dbReference type="EMBL" id="CAKKLH010000068">
    <property type="protein sequence ID" value="CAH0101937.1"/>
    <property type="molecule type" value="Genomic_DNA"/>
</dbReference>
<gene>
    <name evidence="12" type="ORF">DGAL_LOCUS4309</name>
</gene>
<dbReference type="Gene3D" id="3.40.190.10">
    <property type="entry name" value="Periplasmic binding protein-like II"/>
    <property type="match status" value="1"/>
</dbReference>
<keyword evidence="5 9" id="KW-1133">Transmembrane helix</keyword>
<dbReference type="InterPro" id="IPR001320">
    <property type="entry name" value="Iontro_rcpt_C"/>
</dbReference>
<comment type="subcellular location">
    <subcellularLocation>
        <location evidence="1">Cell membrane</location>
        <topology evidence="1">Multi-pass membrane protein</topology>
    </subcellularLocation>
</comment>
<comment type="caution">
    <text evidence="12">The sequence shown here is derived from an EMBL/GenBank/DDBJ whole genome shotgun (WGS) entry which is preliminary data.</text>
</comment>
<keyword evidence="13" id="KW-1185">Reference proteome</keyword>
<dbReference type="InterPro" id="IPR052192">
    <property type="entry name" value="Insect_Ionotropic_Sensory_Rcpt"/>
</dbReference>
<evidence type="ECO:0000256" key="2">
    <source>
        <dbReference type="ARBA" id="ARBA00008685"/>
    </source>
</evidence>
<keyword evidence="10" id="KW-0732">Signal</keyword>
<dbReference type="PANTHER" id="PTHR42643">
    <property type="entry name" value="IONOTROPIC RECEPTOR 20A-RELATED"/>
    <property type="match status" value="1"/>
</dbReference>
<feature type="transmembrane region" description="Helical" evidence="9">
    <location>
        <begin position="153"/>
        <end position="175"/>
    </location>
</feature>
<feature type="chain" id="PRO_5035197037" description="Ionotropic glutamate receptor C-terminal domain-containing protein" evidence="10">
    <location>
        <begin position="22"/>
        <end position="444"/>
    </location>
</feature>
<feature type="signal peptide" evidence="10">
    <location>
        <begin position="1"/>
        <end position="21"/>
    </location>
</feature>